<dbReference type="EMBL" id="FTNP01000001">
    <property type="protein sequence ID" value="SIR36809.1"/>
    <property type="molecule type" value="Genomic_DNA"/>
</dbReference>
<keyword evidence="3" id="KW-1185">Reference proteome</keyword>
<sequence>MIADDDIDGELGTLDVTAMDAIRSAMVNLDGLIDAAGFENPANPKVVRVYISDGIGDADSCRFDIRWYRKGYYSFHHSDSVERHFRWDFHPKLGAPDAHFHPPPDAPSPNPEPSCLGAGEPPVIARAVHKLWRRAYDTGETAVLNTAEGKL</sequence>
<dbReference type="InterPro" id="IPR045397">
    <property type="entry name" value="TumE-like"/>
</dbReference>
<reference evidence="2 3" key="1">
    <citation type="submission" date="2017-01" db="EMBL/GenBank/DDBJ databases">
        <authorList>
            <person name="Mah S.A."/>
            <person name="Swanson W.J."/>
            <person name="Moy G.W."/>
            <person name="Vacquier V.D."/>
        </authorList>
    </citation>
    <scope>NUCLEOTIDE SEQUENCE [LARGE SCALE GENOMIC DNA]</scope>
    <source>
        <strain evidence="2 3">CGMCC 1.8909</strain>
    </source>
</reference>
<dbReference type="RefSeq" id="WP_083687701.1">
    <property type="nucleotide sequence ID" value="NZ_CP019327.1"/>
</dbReference>
<name>A0A1N7ACS8_9EURY</name>
<feature type="region of interest" description="Disordered" evidence="1">
    <location>
        <begin position="96"/>
        <end position="118"/>
    </location>
</feature>
<dbReference type="STRING" id="588898.BB347_16215"/>
<dbReference type="OrthoDB" id="259945at2157"/>
<gene>
    <name evidence="2" type="ORF">SAMN05421809_1116</name>
</gene>
<proteinExistence type="predicted"/>
<dbReference type="Pfam" id="PF20126">
    <property type="entry name" value="TumE"/>
    <property type="match status" value="1"/>
</dbReference>
<accession>A0A1N7ACS8</accession>
<dbReference type="GeneID" id="30957520"/>
<evidence type="ECO:0000256" key="1">
    <source>
        <dbReference type="SAM" id="MobiDB-lite"/>
    </source>
</evidence>
<evidence type="ECO:0000313" key="3">
    <source>
        <dbReference type="Proteomes" id="UP000185687"/>
    </source>
</evidence>
<evidence type="ECO:0000313" key="2">
    <source>
        <dbReference type="EMBL" id="SIR36809.1"/>
    </source>
</evidence>
<feature type="compositionally biased region" description="Pro residues" evidence="1">
    <location>
        <begin position="101"/>
        <end position="112"/>
    </location>
</feature>
<dbReference type="Proteomes" id="UP000185687">
    <property type="component" value="Unassembled WGS sequence"/>
</dbReference>
<dbReference type="AlphaFoldDB" id="A0A1N7ACS8"/>
<organism evidence="2 3">
    <name type="scientific">Natronorubrum daqingense</name>
    <dbReference type="NCBI Taxonomy" id="588898"/>
    <lineage>
        <taxon>Archaea</taxon>
        <taxon>Methanobacteriati</taxon>
        <taxon>Methanobacteriota</taxon>
        <taxon>Stenosarchaea group</taxon>
        <taxon>Halobacteria</taxon>
        <taxon>Halobacteriales</taxon>
        <taxon>Natrialbaceae</taxon>
        <taxon>Natronorubrum</taxon>
    </lineage>
</organism>
<protein>
    <submittedName>
        <fullName evidence="2">Uncharacterized protein</fullName>
    </submittedName>
</protein>